<keyword evidence="2" id="KW-1185">Reference proteome</keyword>
<gene>
    <name evidence="1" type="ORF">SAMN05216559_0216</name>
</gene>
<accession>A0A1I6K5K0</accession>
<dbReference type="RefSeq" id="WP_089813057.1">
    <property type="nucleotide sequence ID" value="NZ_FOZK01000001.1"/>
</dbReference>
<evidence type="ECO:0000313" key="2">
    <source>
        <dbReference type="Proteomes" id="UP000199062"/>
    </source>
</evidence>
<dbReference type="AlphaFoldDB" id="A0A1I6K5K0"/>
<dbReference type="STRING" id="767519.SAMN05216559_0216"/>
<sequence length="60" mass="6884">MGTLEKLGRWFEPPVVERAVYRCLECESELGRNEPSCSECGGEVTEATEPVEYIYWGPYH</sequence>
<dbReference type="Proteomes" id="UP000199062">
    <property type="component" value="Unassembled WGS sequence"/>
</dbReference>
<dbReference type="EMBL" id="FOZK01000001">
    <property type="protein sequence ID" value="SFR86414.1"/>
    <property type="molecule type" value="Genomic_DNA"/>
</dbReference>
<reference evidence="1 2" key="1">
    <citation type="submission" date="2016-10" db="EMBL/GenBank/DDBJ databases">
        <authorList>
            <person name="de Groot N.N."/>
        </authorList>
    </citation>
    <scope>NUCLEOTIDE SEQUENCE [LARGE SCALE GENOMIC DNA]</scope>
    <source>
        <strain evidence="1 2">CGMCC 1.10457</strain>
    </source>
</reference>
<evidence type="ECO:0000313" key="1">
    <source>
        <dbReference type="EMBL" id="SFR86414.1"/>
    </source>
</evidence>
<proteinExistence type="predicted"/>
<name>A0A1I6K5K0_9EURY</name>
<protein>
    <submittedName>
        <fullName evidence="1">Uncharacterized protein</fullName>
    </submittedName>
</protein>
<organism evidence="1 2">
    <name type="scientific">Halomicrobium zhouii</name>
    <dbReference type="NCBI Taxonomy" id="767519"/>
    <lineage>
        <taxon>Archaea</taxon>
        <taxon>Methanobacteriati</taxon>
        <taxon>Methanobacteriota</taxon>
        <taxon>Stenosarchaea group</taxon>
        <taxon>Halobacteria</taxon>
        <taxon>Halobacteriales</taxon>
        <taxon>Haloarculaceae</taxon>
        <taxon>Halomicrobium</taxon>
    </lineage>
</organism>